<dbReference type="NCBIfam" id="TIGR02168">
    <property type="entry name" value="SMC_prok_B"/>
    <property type="match status" value="1"/>
</dbReference>
<dbReference type="PIRSF" id="PIRSF005719">
    <property type="entry name" value="SMC"/>
    <property type="match status" value="1"/>
</dbReference>
<evidence type="ECO:0000313" key="9">
    <source>
        <dbReference type="EMBL" id="SFU56359.1"/>
    </source>
</evidence>
<dbReference type="Gene3D" id="3.30.70.1620">
    <property type="match status" value="1"/>
</dbReference>
<dbReference type="HAMAP" id="MF_01894">
    <property type="entry name" value="Smc_prok"/>
    <property type="match status" value="1"/>
</dbReference>
<comment type="similarity">
    <text evidence="7">Belongs to the SMC family.</text>
</comment>
<dbReference type="OrthoDB" id="9808768at2"/>
<dbReference type="Pfam" id="PF06470">
    <property type="entry name" value="SMC_hinge"/>
    <property type="match status" value="1"/>
</dbReference>
<dbReference type="GO" id="GO:0005737">
    <property type="term" value="C:cytoplasm"/>
    <property type="evidence" value="ECO:0007669"/>
    <property type="project" value="UniProtKB-SubCell"/>
</dbReference>
<dbReference type="eggNOG" id="COG1196">
    <property type="taxonomic scope" value="Bacteria"/>
</dbReference>
<dbReference type="Proteomes" id="UP000183508">
    <property type="component" value="Unassembled WGS sequence"/>
</dbReference>
<dbReference type="Gene3D" id="3.40.50.300">
    <property type="entry name" value="P-loop containing nucleotide triphosphate hydrolases"/>
    <property type="match status" value="2"/>
</dbReference>
<dbReference type="STRING" id="392015.SAMN05421543_10410"/>
<evidence type="ECO:0000256" key="2">
    <source>
        <dbReference type="ARBA" id="ARBA00022490"/>
    </source>
</evidence>
<dbReference type="Gene3D" id="1.20.1060.20">
    <property type="match status" value="1"/>
</dbReference>
<dbReference type="InterPro" id="IPR011890">
    <property type="entry name" value="SMC_prok"/>
</dbReference>
<protein>
    <recommendedName>
        <fullName evidence="7">Chromosome partition protein Smc</fullName>
    </recommendedName>
</protein>
<dbReference type="GO" id="GO:0030261">
    <property type="term" value="P:chromosome condensation"/>
    <property type="evidence" value="ECO:0007669"/>
    <property type="project" value="InterPro"/>
</dbReference>
<comment type="subunit">
    <text evidence="7">Homodimer.</text>
</comment>
<dbReference type="SUPFAM" id="SSF57997">
    <property type="entry name" value="Tropomyosin"/>
    <property type="match status" value="1"/>
</dbReference>
<feature type="coiled-coil region" evidence="7">
    <location>
        <begin position="678"/>
        <end position="1034"/>
    </location>
</feature>
<proteinExistence type="inferred from homology"/>
<dbReference type="GO" id="GO:0005694">
    <property type="term" value="C:chromosome"/>
    <property type="evidence" value="ECO:0007669"/>
    <property type="project" value="InterPro"/>
</dbReference>
<dbReference type="InterPro" id="IPR003395">
    <property type="entry name" value="RecF/RecN/SMC_N"/>
</dbReference>
<keyword evidence="2 7" id="KW-0963">Cytoplasm</keyword>
<comment type="subcellular location">
    <subcellularLocation>
        <location evidence="1 7">Cytoplasm</location>
    </subcellularLocation>
</comment>
<dbReference type="SUPFAM" id="SSF52540">
    <property type="entry name" value="P-loop containing nucleoside triphosphate hydrolases"/>
    <property type="match status" value="2"/>
</dbReference>
<evidence type="ECO:0000256" key="6">
    <source>
        <dbReference type="ARBA" id="ARBA00023125"/>
    </source>
</evidence>
<evidence type="ECO:0000256" key="1">
    <source>
        <dbReference type="ARBA" id="ARBA00004496"/>
    </source>
</evidence>
<feature type="coiled-coil region" evidence="7">
    <location>
        <begin position="174"/>
        <end position="201"/>
    </location>
</feature>
<reference evidence="10" key="1">
    <citation type="submission" date="2016-10" db="EMBL/GenBank/DDBJ databases">
        <authorList>
            <person name="Varghese N."/>
        </authorList>
    </citation>
    <scope>NUCLEOTIDE SEQUENCE [LARGE SCALE GENOMIC DNA]</scope>
    <source>
        <strain evidence="10">DSM 17980</strain>
    </source>
</reference>
<dbReference type="FunFam" id="3.40.50.300:FF:000984">
    <property type="entry name" value="Chromosome partition protein Smc"/>
    <property type="match status" value="1"/>
</dbReference>
<dbReference type="GO" id="GO:0007062">
    <property type="term" value="P:sister chromatid cohesion"/>
    <property type="evidence" value="ECO:0007669"/>
    <property type="project" value="InterPro"/>
</dbReference>
<dbReference type="FunFam" id="3.40.50.300:FF:000901">
    <property type="entry name" value="Chromosome partition protein Smc"/>
    <property type="match status" value="1"/>
</dbReference>
<dbReference type="SMART" id="SM00968">
    <property type="entry name" value="SMC_hinge"/>
    <property type="match status" value="1"/>
</dbReference>
<dbReference type="SUPFAM" id="SSF75553">
    <property type="entry name" value="Smc hinge domain"/>
    <property type="match status" value="1"/>
</dbReference>
<keyword evidence="5 7" id="KW-0175">Coiled coil</keyword>
<dbReference type="GO" id="GO:0006260">
    <property type="term" value="P:DNA replication"/>
    <property type="evidence" value="ECO:0007669"/>
    <property type="project" value="UniProtKB-UniRule"/>
</dbReference>
<comment type="domain">
    <text evidence="7">Contains large globular domains required for ATP hydrolysis at each terminus and a third globular domain forming a flexible hinge near the middle of the molecule. These domains are separated by coiled-coil structures.</text>
</comment>
<sequence length="1191" mass="133939">MFLKRIDVVGFKSFADKTGIDFSPGITAVVGPNGSGKSNIADAIRWVLGEQSAKNLRGSKMEDVIFAGSETRRPINFCEVTLTLDNTDRHLPVVFDEVTVTRRVYRSGESEYFINRQPCRLRDITELFMDSGMGRESYSIIGQGRIEEMLSTRPEDRRGPFEDAAGIVKFKFRKREAERKLEETAANIVRVDDLLSELQRQAGPLQVEAERARRYQALEAEWKAIDIALLVAEIDQLNHRWREASATVEDLSRLRIQQAQAVAERETAFQETRRRFEEAAAAADTLQKRLMEDLQARQRSEGDLALARERLANAQAVIADREAQRQQVAVEWEELRRQREQVDARRAEVRSHREGQAAALEAALGAVDPKARQRLEDDIARLNADLIEAHHQAASLRNELKLAEESIAQEDRRRERLDADLQRLREEAKRYAAEETRWSEAAAEQQAQMRAAEAELEELGRQVQALGQEDAALAARLNELKARMASLSSRHDLLRELEEGYDGYALGVKTVLQASAKQRLQGVHGALATLVEVAKEHETAVEVALGGALQNIVVETEEDARAAIDLLKRRQAGRATFLPISVIKPRRLSAQDLERVRGTPGFVGVASDLVRCRPEHRGVVEHLLGNVVVAERLVDANALARRLDYRVRIVTREGDVVSPGGAMTGGSHHRRGPGLLGRSRERREVERHLEACREAEAQLVAEQSAVRGRISALGRQQQAVWERLEESKTALAAAEAAAQEARTRRQSVQERLDSVRWDADQLQQGQDAWRARAAEAAQRLVLAEAEIRKLESMLSDARARLAAWDAEASARQETVTALRVEVARLEQEEEALSHQVRDLDDRMHRLASRRSLLEKDIAVQADAALQAEDAIAEASARLEALAGQVVDLEAQLEEIRQSRSGLEAEVAEGERRLREAQRALAELDERLHRAEVQAERADLELNHALRKLGESYQMTYEWARGHHPPPEDVEAAKREADRLRRAMADLGTVRTGAIEEWERLSQRLQFLTDERNDLEQARANLNRVIAEMDEEMARRFRQTFEQIRAEFQVSFRQLFDGGRADLTLTEPDQPLTTGIEVIAQPPGKKLQNLNLLSGGERALTAMALLFAILKVRPVPFCVLDEVEAALDEANVSRFAQQLRRFSDETQFIVITHRRGTMEEADVLYGVTMQESGVSSLIGVRLGDDEPEFESA</sequence>
<feature type="coiled-coil region" evidence="7">
    <location>
        <begin position="372"/>
        <end position="497"/>
    </location>
</feature>
<evidence type="ECO:0000313" key="10">
    <source>
        <dbReference type="Proteomes" id="UP000183508"/>
    </source>
</evidence>
<dbReference type="GO" id="GO:0016887">
    <property type="term" value="F:ATP hydrolysis activity"/>
    <property type="evidence" value="ECO:0007669"/>
    <property type="project" value="InterPro"/>
</dbReference>
<dbReference type="Gene3D" id="1.10.287.1490">
    <property type="match status" value="1"/>
</dbReference>
<comment type="function">
    <text evidence="7">Required for chromosome condensation and partitioning.</text>
</comment>
<name>A0A1I7H6T2_9BACL</name>
<keyword evidence="6 7" id="KW-0238">DNA-binding</keyword>
<evidence type="ECO:0000259" key="8">
    <source>
        <dbReference type="SMART" id="SM00968"/>
    </source>
</evidence>
<keyword evidence="3 7" id="KW-0547">Nucleotide-binding</keyword>
<dbReference type="EMBL" id="FPBV01000004">
    <property type="protein sequence ID" value="SFU56359.1"/>
    <property type="molecule type" value="Genomic_DNA"/>
</dbReference>
<keyword evidence="10" id="KW-1185">Reference proteome</keyword>
<gene>
    <name evidence="7" type="primary">smc</name>
    <name evidence="9" type="ORF">SAMN05421543_10410</name>
</gene>
<dbReference type="PANTHER" id="PTHR43977">
    <property type="entry name" value="STRUCTURAL MAINTENANCE OF CHROMOSOMES PROTEIN 3"/>
    <property type="match status" value="1"/>
</dbReference>
<organism evidence="9 10">
    <name type="scientific">Alicyclobacillus macrosporangiidus</name>
    <dbReference type="NCBI Taxonomy" id="392015"/>
    <lineage>
        <taxon>Bacteria</taxon>
        <taxon>Bacillati</taxon>
        <taxon>Bacillota</taxon>
        <taxon>Bacilli</taxon>
        <taxon>Bacillales</taxon>
        <taxon>Alicyclobacillaceae</taxon>
        <taxon>Alicyclobacillus</taxon>
    </lineage>
</organism>
<dbReference type="GO" id="GO:0005524">
    <property type="term" value="F:ATP binding"/>
    <property type="evidence" value="ECO:0007669"/>
    <property type="project" value="UniProtKB-UniRule"/>
</dbReference>
<dbReference type="GO" id="GO:0007059">
    <property type="term" value="P:chromosome segregation"/>
    <property type="evidence" value="ECO:0007669"/>
    <property type="project" value="UniProtKB-UniRule"/>
</dbReference>
<evidence type="ECO:0000256" key="3">
    <source>
        <dbReference type="ARBA" id="ARBA00022741"/>
    </source>
</evidence>
<evidence type="ECO:0000256" key="4">
    <source>
        <dbReference type="ARBA" id="ARBA00022840"/>
    </source>
</evidence>
<feature type="coiled-coil region" evidence="7">
    <location>
        <begin position="269"/>
        <end position="324"/>
    </location>
</feature>
<feature type="domain" description="SMC hinge" evidence="8">
    <location>
        <begin position="521"/>
        <end position="640"/>
    </location>
</feature>
<evidence type="ECO:0000256" key="7">
    <source>
        <dbReference type="HAMAP-Rule" id="MF_01894"/>
    </source>
</evidence>
<dbReference type="GO" id="GO:0003677">
    <property type="term" value="F:DNA binding"/>
    <property type="evidence" value="ECO:0007669"/>
    <property type="project" value="UniProtKB-UniRule"/>
</dbReference>
<dbReference type="InterPro" id="IPR024704">
    <property type="entry name" value="SMC"/>
</dbReference>
<dbReference type="CDD" id="cd03278">
    <property type="entry name" value="ABC_SMC_barmotin"/>
    <property type="match status" value="2"/>
</dbReference>
<dbReference type="InterPro" id="IPR010935">
    <property type="entry name" value="SMC_hinge"/>
</dbReference>
<accession>A0A1I7H6T2</accession>
<dbReference type="AlphaFoldDB" id="A0A1I7H6T2"/>
<dbReference type="InterPro" id="IPR027417">
    <property type="entry name" value="P-loop_NTPase"/>
</dbReference>
<dbReference type="RefSeq" id="WP_074950139.1">
    <property type="nucleotide sequence ID" value="NZ_FPBV01000004.1"/>
</dbReference>
<dbReference type="Pfam" id="PF02463">
    <property type="entry name" value="SMC_N"/>
    <property type="match status" value="1"/>
</dbReference>
<dbReference type="InterPro" id="IPR036277">
    <property type="entry name" value="SMC_hinge_sf"/>
</dbReference>
<feature type="binding site" evidence="7">
    <location>
        <begin position="32"/>
        <end position="39"/>
    </location>
    <ligand>
        <name>ATP</name>
        <dbReference type="ChEBI" id="CHEBI:30616"/>
    </ligand>
</feature>
<evidence type="ECO:0000256" key="5">
    <source>
        <dbReference type="ARBA" id="ARBA00023054"/>
    </source>
</evidence>
<keyword evidence="4 7" id="KW-0067">ATP-binding</keyword>